<evidence type="ECO:0000256" key="1">
    <source>
        <dbReference type="SAM" id="Phobius"/>
    </source>
</evidence>
<keyword evidence="1" id="KW-0812">Transmembrane</keyword>
<accession>A0AAE9YYS7</accession>
<feature type="transmembrane region" description="Helical" evidence="1">
    <location>
        <begin position="90"/>
        <end position="113"/>
    </location>
</feature>
<evidence type="ECO:0000313" key="2">
    <source>
        <dbReference type="EMBL" id="WDE03701.1"/>
    </source>
</evidence>
<sequence>MFDLTNQDWLLLLGGVLVLIWAISVFCFGRITVKHIEREMAKEGKLPPVWDKGIGGRLSPYAMAIIAKKAARLSIVDDEAIRKHARRKDWYLAVFYFASFIAFLIVAGVYYYLYGPE</sequence>
<proteinExistence type="predicted"/>
<gene>
    <name evidence="2" type="ORF">SG34_020280</name>
</gene>
<keyword evidence="1" id="KW-0472">Membrane</keyword>
<dbReference type="Proteomes" id="UP000032352">
    <property type="component" value="Chromosome"/>
</dbReference>
<keyword evidence="3" id="KW-1185">Reference proteome</keyword>
<dbReference type="AlphaFoldDB" id="A0AAE9YYS7"/>
<evidence type="ECO:0000313" key="3">
    <source>
        <dbReference type="Proteomes" id="UP000032352"/>
    </source>
</evidence>
<keyword evidence="1" id="KW-1133">Transmembrane helix</keyword>
<reference evidence="2 3" key="1">
    <citation type="journal article" date="2015" name="Genome Announc.">
        <title>Draft Genome Sequences of Marine Isolates of Thalassomonas viridans and Thalassomonas actiniarum.</title>
        <authorList>
            <person name="Olonade I."/>
            <person name="van Zyl L.J."/>
            <person name="Trindade M."/>
        </authorList>
    </citation>
    <scope>NUCLEOTIDE SEQUENCE [LARGE SCALE GENOMIC DNA]</scope>
    <source>
        <strain evidence="2 3">XOM25</strain>
    </source>
</reference>
<name>A0AAE9YYS7_9GAMM</name>
<dbReference type="RefSeq" id="WP_044842485.1">
    <property type="nucleotide sequence ID" value="NZ_CP059733.1"/>
</dbReference>
<dbReference type="KEGG" id="tvd:SG34_020280"/>
<organism evidence="2 3">
    <name type="scientific">Thalassomonas viridans</name>
    <dbReference type="NCBI Taxonomy" id="137584"/>
    <lineage>
        <taxon>Bacteria</taxon>
        <taxon>Pseudomonadati</taxon>
        <taxon>Pseudomonadota</taxon>
        <taxon>Gammaproteobacteria</taxon>
        <taxon>Alteromonadales</taxon>
        <taxon>Colwelliaceae</taxon>
        <taxon>Thalassomonas</taxon>
    </lineage>
</organism>
<reference evidence="2 3" key="2">
    <citation type="journal article" date="2022" name="Mar. Drugs">
        <title>Bioassay-Guided Fractionation Leads to the Detection of Cholic Acid Generated by the Rare Thalassomonas sp.</title>
        <authorList>
            <person name="Pheiffer F."/>
            <person name="Schneider Y.K."/>
            <person name="Hansen E.H."/>
            <person name="Andersen J.H."/>
            <person name="Isaksson J."/>
            <person name="Busche T."/>
            <person name="R C."/>
            <person name="Kalinowski J."/>
            <person name="Zyl L.V."/>
            <person name="Trindade M."/>
        </authorList>
    </citation>
    <scope>NUCLEOTIDE SEQUENCE [LARGE SCALE GENOMIC DNA]</scope>
    <source>
        <strain evidence="2 3">XOM25</strain>
    </source>
</reference>
<feature type="transmembrane region" description="Helical" evidence="1">
    <location>
        <begin position="12"/>
        <end position="33"/>
    </location>
</feature>
<dbReference type="EMBL" id="CP059733">
    <property type="protein sequence ID" value="WDE03701.1"/>
    <property type="molecule type" value="Genomic_DNA"/>
</dbReference>
<protein>
    <submittedName>
        <fullName evidence="2">Uncharacterized protein</fullName>
    </submittedName>
</protein>